<reference evidence="1" key="1">
    <citation type="journal article" date="2023" name="G3 (Bethesda)">
        <title>A reference genome for the long-term kleptoplast-retaining sea slug Elysia crispata morphotype clarki.</title>
        <authorList>
            <person name="Eastman K.E."/>
            <person name="Pendleton A.L."/>
            <person name="Shaikh M.A."/>
            <person name="Suttiyut T."/>
            <person name="Ogas R."/>
            <person name="Tomko P."/>
            <person name="Gavelis G."/>
            <person name="Widhalm J.R."/>
            <person name="Wisecaver J.H."/>
        </authorList>
    </citation>
    <scope>NUCLEOTIDE SEQUENCE</scope>
    <source>
        <strain evidence="1">ECLA1</strain>
    </source>
</reference>
<dbReference type="EMBL" id="JAWDGP010003976">
    <property type="protein sequence ID" value="KAK3769067.1"/>
    <property type="molecule type" value="Genomic_DNA"/>
</dbReference>
<keyword evidence="2" id="KW-1185">Reference proteome</keyword>
<name>A0AAE1DFX3_9GAST</name>
<accession>A0AAE1DFX3</accession>
<evidence type="ECO:0000313" key="2">
    <source>
        <dbReference type="Proteomes" id="UP001283361"/>
    </source>
</evidence>
<protein>
    <submittedName>
        <fullName evidence="1">Uncharacterized protein</fullName>
    </submittedName>
</protein>
<organism evidence="1 2">
    <name type="scientific">Elysia crispata</name>
    <name type="common">lettuce slug</name>
    <dbReference type="NCBI Taxonomy" id="231223"/>
    <lineage>
        <taxon>Eukaryota</taxon>
        <taxon>Metazoa</taxon>
        <taxon>Spiralia</taxon>
        <taxon>Lophotrochozoa</taxon>
        <taxon>Mollusca</taxon>
        <taxon>Gastropoda</taxon>
        <taxon>Heterobranchia</taxon>
        <taxon>Euthyneura</taxon>
        <taxon>Panpulmonata</taxon>
        <taxon>Sacoglossa</taxon>
        <taxon>Placobranchoidea</taxon>
        <taxon>Plakobranchidae</taxon>
        <taxon>Elysia</taxon>
    </lineage>
</organism>
<gene>
    <name evidence="1" type="ORF">RRG08_032058</name>
</gene>
<comment type="caution">
    <text evidence="1">The sequence shown here is derived from an EMBL/GenBank/DDBJ whole genome shotgun (WGS) entry which is preliminary data.</text>
</comment>
<proteinExistence type="predicted"/>
<evidence type="ECO:0000313" key="1">
    <source>
        <dbReference type="EMBL" id="KAK3769067.1"/>
    </source>
</evidence>
<dbReference type="Proteomes" id="UP001283361">
    <property type="component" value="Unassembled WGS sequence"/>
</dbReference>
<dbReference type="AlphaFoldDB" id="A0AAE1DFX3"/>
<sequence length="81" mass="9091">MFRDSFTWVPGGAYAQYQTPAAALQWSSHEQNSTPLSISSILLEMGKTNNLSPPRYDVINQSLSATAYLRRQREITQIAKS</sequence>